<evidence type="ECO:0000313" key="7">
    <source>
        <dbReference type="RefSeq" id="XP_051859586.1"/>
    </source>
</evidence>
<reference evidence="7" key="1">
    <citation type="submission" date="2025-08" db="UniProtKB">
        <authorList>
            <consortium name="RefSeq"/>
        </authorList>
    </citation>
    <scope>IDENTIFICATION</scope>
    <source>
        <strain evidence="7">15112-1751.03</strain>
        <tissue evidence="7">Whole Adult</tissue>
    </source>
</reference>
<dbReference type="InterPro" id="IPR009057">
    <property type="entry name" value="Homeodomain-like_sf"/>
</dbReference>
<dbReference type="InterPro" id="IPR007889">
    <property type="entry name" value="HTH_Psq"/>
</dbReference>
<dbReference type="PANTHER" id="PTHR19303">
    <property type="entry name" value="TRANSPOSON"/>
    <property type="match status" value="1"/>
</dbReference>
<feature type="region of interest" description="Disordered" evidence="4">
    <location>
        <begin position="440"/>
        <end position="463"/>
    </location>
</feature>
<evidence type="ECO:0000256" key="4">
    <source>
        <dbReference type="SAM" id="MobiDB-lite"/>
    </source>
</evidence>
<dbReference type="GeneID" id="127565426"/>
<evidence type="ECO:0000256" key="1">
    <source>
        <dbReference type="ARBA" id="ARBA00004123"/>
    </source>
</evidence>
<evidence type="ECO:0000256" key="2">
    <source>
        <dbReference type="ARBA" id="ARBA00023125"/>
    </source>
</evidence>
<evidence type="ECO:0000313" key="6">
    <source>
        <dbReference type="Proteomes" id="UP000515160"/>
    </source>
</evidence>
<dbReference type="GO" id="GO:0005634">
    <property type="term" value="C:nucleus"/>
    <property type="evidence" value="ECO:0007669"/>
    <property type="project" value="UniProtKB-SubCell"/>
</dbReference>
<evidence type="ECO:0000256" key="3">
    <source>
        <dbReference type="ARBA" id="ARBA00023242"/>
    </source>
</evidence>
<dbReference type="PROSITE" id="PS51253">
    <property type="entry name" value="HTH_CENPB"/>
    <property type="match status" value="1"/>
</dbReference>
<dbReference type="OrthoDB" id="9909311at2759"/>
<dbReference type="Proteomes" id="UP000515160">
    <property type="component" value="Chromosome 3"/>
</dbReference>
<keyword evidence="2" id="KW-0238">DNA-binding</keyword>
<dbReference type="InterPro" id="IPR006600">
    <property type="entry name" value="HTH_CenpB_DNA-bd_dom"/>
</dbReference>
<sequence>MCLLSSTVVQYTRKMASKRKCFSVEKKMEIICRLEAGERNVTLAKEYGVGHTTIATINKNKEKIKTLFNNNFLKKKRVRASTQDQVDKALLQWYIMQRSQGVTLSGPQLQEKANFFAKQFQIEHFNCSASWISRFKVRHNIGGTVSEESLSVQKSEWLTKVWPILRKDFNDEDIFSAAETGLFYKLTPDKTLQFKGEKCTEGKLTKERITLLVAANMSGNLKKPLLVIGKSILPRCFQNIQYLPVDYYSNRQAWMTSSIFMNWVRHWDAELQTQNKKILLLVDNCPTHPQIGDLTNITLVFLPPNTTSVLQPMNQGIIRVIKSTFRKNLVLKIISNMDENKDENYPKITILDAILMINDAWQQLSPLTIANSFKHSGLAEEILDGPSSSFSNDIEIEDDIPLSVWAGALQNQLPILKEELDEYDHIDNGVAICEEPFEERIVKNDDNDDSDDNVEDQNEDVPAPNVLEAFKAAEILNRFVHSNFNDESLTHSISLLNNAVRYCYYMSKTDYLN</sequence>
<keyword evidence="3" id="KW-0539">Nucleus</keyword>
<protein>
    <submittedName>
        <fullName evidence="7">Tigger transposable element-derived protein 4-like isoform X1</fullName>
    </submittedName>
</protein>
<gene>
    <name evidence="7" type="primary">LOC127565426</name>
</gene>
<dbReference type="AlphaFoldDB" id="A0A9C6W521"/>
<dbReference type="GO" id="GO:0003677">
    <property type="term" value="F:DNA binding"/>
    <property type="evidence" value="ECO:0007669"/>
    <property type="project" value="UniProtKB-KW"/>
</dbReference>
<dbReference type="SMART" id="SM00674">
    <property type="entry name" value="CENPB"/>
    <property type="match status" value="1"/>
</dbReference>
<comment type="subcellular location">
    <subcellularLocation>
        <location evidence="1">Nucleus</location>
    </subcellularLocation>
</comment>
<dbReference type="RefSeq" id="XP_051859586.1">
    <property type="nucleotide sequence ID" value="XM_052003626.1"/>
</dbReference>
<dbReference type="Pfam" id="PF04218">
    <property type="entry name" value="CENP-B_N"/>
    <property type="match status" value="1"/>
</dbReference>
<proteinExistence type="predicted"/>
<dbReference type="Gene3D" id="1.10.10.60">
    <property type="entry name" value="Homeodomain-like"/>
    <property type="match status" value="2"/>
</dbReference>
<dbReference type="InterPro" id="IPR050863">
    <property type="entry name" value="CenT-Element_Derived"/>
</dbReference>
<feature type="compositionally biased region" description="Acidic residues" evidence="4">
    <location>
        <begin position="446"/>
        <end position="459"/>
    </location>
</feature>
<dbReference type="Pfam" id="PF03221">
    <property type="entry name" value="HTH_Tnp_Tc5"/>
    <property type="match status" value="1"/>
</dbReference>
<dbReference type="SUPFAM" id="SSF46689">
    <property type="entry name" value="Homeodomain-like"/>
    <property type="match status" value="2"/>
</dbReference>
<dbReference type="Pfam" id="PF03184">
    <property type="entry name" value="DDE_1"/>
    <property type="match status" value="1"/>
</dbReference>
<keyword evidence="6" id="KW-1185">Reference proteome</keyword>
<dbReference type="PANTHER" id="PTHR19303:SF73">
    <property type="entry name" value="PROTEIN PDC2"/>
    <property type="match status" value="1"/>
</dbReference>
<organism evidence="6 7">
    <name type="scientific">Drosophila albomicans</name>
    <name type="common">Fruit fly</name>
    <dbReference type="NCBI Taxonomy" id="7291"/>
    <lineage>
        <taxon>Eukaryota</taxon>
        <taxon>Metazoa</taxon>
        <taxon>Ecdysozoa</taxon>
        <taxon>Arthropoda</taxon>
        <taxon>Hexapoda</taxon>
        <taxon>Insecta</taxon>
        <taxon>Pterygota</taxon>
        <taxon>Neoptera</taxon>
        <taxon>Endopterygota</taxon>
        <taxon>Diptera</taxon>
        <taxon>Brachycera</taxon>
        <taxon>Muscomorpha</taxon>
        <taxon>Ephydroidea</taxon>
        <taxon>Drosophilidae</taxon>
        <taxon>Drosophila</taxon>
    </lineage>
</organism>
<name>A0A9C6W521_DROAB</name>
<feature type="domain" description="HTH CENPB-type" evidence="5">
    <location>
        <begin position="74"/>
        <end position="145"/>
    </location>
</feature>
<evidence type="ECO:0000259" key="5">
    <source>
        <dbReference type="PROSITE" id="PS51253"/>
    </source>
</evidence>
<accession>A0A9C6W521</accession>
<dbReference type="InterPro" id="IPR004875">
    <property type="entry name" value="DDE_SF_endonuclease_dom"/>
</dbReference>